<feature type="region of interest" description="Disordered" evidence="1">
    <location>
        <begin position="72"/>
        <end position="115"/>
    </location>
</feature>
<reference evidence="2 3" key="1">
    <citation type="submission" date="2024-11" db="EMBL/GenBank/DDBJ databases">
        <title>A near-complete genome assembly of Cinchona calisaya.</title>
        <authorList>
            <person name="Lian D.C."/>
            <person name="Zhao X.W."/>
            <person name="Wei L."/>
        </authorList>
    </citation>
    <scope>NUCLEOTIDE SEQUENCE [LARGE SCALE GENOMIC DNA]</scope>
    <source>
        <tissue evidence="2">Nenye</tissue>
    </source>
</reference>
<feature type="compositionally biased region" description="Low complexity" evidence="1">
    <location>
        <begin position="93"/>
        <end position="107"/>
    </location>
</feature>
<dbReference type="Proteomes" id="UP001630127">
    <property type="component" value="Unassembled WGS sequence"/>
</dbReference>
<keyword evidence="3" id="KW-1185">Reference proteome</keyword>
<evidence type="ECO:0000256" key="1">
    <source>
        <dbReference type="SAM" id="MobiDB-lite"/>
    </source>
</evidence>
<evidence type="ECO:0000313" key="2">
    <source>
        <dbReference type="EMBL" id="KAL3502392.1"/>
    </source>
</evidence>
<evidence type="ECO:0008006" key="4">
    <source>
        <dbReference type="Google" id="ProtNLM"/>
    </source>
</evidence>
<protein>
    <recommendedName>
        <fullName evidence="4">Retrotransposon gag domain-containing protein</fullName>
    </recommendedName>
</protein>
<evidence type="ECO:0000313" key="3">
    <source>
        <dbReference type="Proteomes" id="UP001630127"/>
    </source>
</evidence>
<proteinExistence type="predicted"/>
<name>A0ABD2Y4D6_9GENT</name>
<dbReference type="AlphaFoldDB" id="A0ABD2Y4D6"/>
<comment type="caution">
    <text evidence="2">The sequence shown here is derived from an EMBL/GenBank/DDBJ whole genome shotgun (WGS) entry which is preliminary data.</text>
</comment>
<accession>A0ABD2Y4D6</accession>
<dbReference type="EMBL" id="JBJUIK010000015">
    <property type="protein sequence ID" value="KAL3502392.1"/>
    <property type="molecule type" value="Genomic_DNA"/>
</dbReference>
<organism evidence="2 3">
    <name type="scientific">Cinchona calisaya</name>
    <dbReference type="NCBI Taxonomy" id="153742"/>
    <lineage>
        <taxon>Eukaryota</taxon>
        <taxon>Viridiplantae</taxon>
        <taxon>Streptophyta</taxon>
        <taxon>Embryophyta</taxon>
        <taxon>Tracheophyta</taxon>
        <taxon>Spermatophyta</taxon>
        <taxon>Magnoliopsida</taxon>
        <taxon>eudicotyledons</taxon>
        <taxon>Gunneridae</taxon>
        <taxon>Pentapetalae</taxon>
        <taxon>asterids</taxon>
        <taxon>lamiids</taxon>
        <taxon>Gentianales</taxon>
        <taxon>Rubiaceae</taxon>
        <taxon>Cinchonoideae</taxon>
        <taxon>Cinchoneae</taxon>
        <taxon>Cinchona</taxon>
    </lineage>
</organism>
<gene>
    <name evidence="2" type="ORF">ACH5RR_036841</name>
</gene>
<sequence length="115" mass="13516">MSVVEYSHRFHALGMFALGVMSDRKEKCDRFRRGLLKDIRYKIAAIDTDTFKKLYDASARVDTYLRRQVAEERDDRGPYVPPQRQIYRPAVPPVRSVRPPQPSFSQFRGFRPQPL</sequence>